<dbReference type="RefSeq" id="WP_241409529.1">
    <property type="nucleotide sequence ID" value="NZ_JAKZGO010000001.1"/>
</dbReference>
<organism evidence="2 3">
    <name type="scientific">Belliella alkalica</name>
    <dbReference type="NCBI Taxonomy" id="1730871"/>
    <lineage>
        <taxon>Bacteria</taxon>
        <taxon>Pseudomonadati</taxon>
        <taxon>Bacteroidota</taxon>
        <taxon>Cytophagia</taxon>
        <taxon>Cytophagales</taxon>
        <taxon>Cyclobacteriaceae</taxon>
        <taxon>Belliella</taxon>
    </lineage>
</organism>
<dbReference type="InterPro" id="IPR020864">
    <property type="entry name" value="MACPF"/>
</dbReference>
<evidence type="ECO:0000259" key="1">
    <source>
        <dbReference type="PROSITE" id="PS51412"/>
    </source>
</evidence>
<dbReference type="EMBL" id="JAKZGO010000001">
    <property type="protein sequence ID" value="MCH7412140.1"/>
    <property type="molecule type" value="Genomic_DNA"/>
</dbReference>
<dbReference type="PROSITE" id="PS51412">
    <property type="entry name" value="MACPF_2"/>
    <property type="match status" value="1"/>
</dbReference>
<accession>A0ABS9V7M0</accession>
<protein>
    <submittedName>
        <fullName evidence="2">MACPF domain-containing protein</fullName>
    </submittedName>
</protein>
<evidence type="ECO:0000313" key="3">
    <source>
        <dbReference type="Proteomes" id="UP001165430"/>
    </source>
</evidence>
<keyword evidence="3" id="KW-1185">Reference proteome</keyword>
<reference evidence="2" key="1">
    <citation type="submission" date="2022-03" db="EMBL/GenBank/DDBJ databases">
        <title>De novo assembled genomes of Belliella spp. (Cyclobacteriaceae) strains.</title>
        <authorList>
            <person name="Szabo A."/>
            <person name="Korponai K."/>
            <person name="Felfoldi T."/>
        </authorList>
    </citation>
    <scope>NUCLEOTIDE SEQUENCE</scope>
    <source>
        <strain evidence="2">DSM 111903</strain>
    </source>
</reference>
<evidence type="ECO:0000313" key="2">
    <source>
        <dbReference type="EMBL" id="MCH7412140.1"/>
    </source>
</evidence>
<dbReference type="Pfam" id="PF01823">
    <property type="entry name" value="MACPF"/>
    <property type="match status" value="1"/>
</dbReference>
<dbReference type="Proteomes" id="UP001165430">
    <property type="component" value="Unassembled WGS sequence"/>
</dbReference>
<name>A0ABS9V7M0_9BACT</name>
<feature type="domain" description="MACPF" evidence="1">
    <location>
        <begin position="1"/>
        <end position="328"/>
    </location>
</feature>
<proteinExistence type="predicted"/>
<dbReference type="PROSITE" id="PS51257">
    <property type="entry name" value="PROKAR_LIPOPROTEIN"/>
    <property type="match status" value="1"/>
</dbReference>
<comment type="caution">
    <text evidence="2">The sequence shown here is derived from an EMBL/GenBank/DDBJ whole genome shotgun (WGS) entry which is preliminary data.</text>
</comment>
<gene>
    <name evidence="2" type="ORF">MM213_01490</name>
</gene>
<sequence length="328" mass="36859">MKKSIYTILASVILTACLVEPKPEDSLIEELRTEKETLLIRSFDESRTEPVDYSFLGYGFDVRGEFAGISSVKSKIFDLEKLAEENSALIDIVETNQQAGKIDITAVNRNEFLMGLSDNFESTRGLSVFSGTIDAYFPDSLISEDNVFASWTLTRLFKNISIDLEGSEFLTQEFTNDLQNKNPEELVDKYGTHFINNVLLGHKLTIMYSSETENPDKEDAAILGLSVAMRNIFDIGSGSVKHVNAVLAEGNFSQILSYKAVGGDSTQMLQTEGDEDDFPKVDIQPWLNTLEEENMTFIGKEILPLYELIQDETLKTEVKNYIENLFDT</sequence>